<dbReference type="AlphaFoldDB" id="A0A5C0B4W1"/>
<name>A0A5C0B4W1_9BURK</name>
<feature type="domain" description="Major facilitator superfamily (MFS) profile" evidence="9">
    <location>
        <begin position="19"/>
        <end position="402"/>
    </location>
</feature>
<dbReference type="Gene3D" id="1.20.1720.10">
    <property type="entry name" value="Multidrug resistance protein D"/>
    <property type="match status" value="1"/>
</dbReference>
<keyword evidence="8" id="KW-0997">Cell inner membrane</keyword>
<feature type="transmembrane region" description="Helical" evidence="8">
    <location>
        <begin position="20"/>
        <end position="41"/>
    </location>
</feature>
<evidence type="ECO:0000256" key="1">
    <source>
        <dbReference type="ARBA" id="ARBA00004651"/>
    </source>
</evidence>
<evidence type="ECO:0000256" key="8">
    <source>
        <dbReference type="RuleBase" id="RU365088"/>
    </source>
</evidence>
<dbReference type="Proteomes" id="UP000325161">
    <property type="component" value="Chromosome"/>
</dbReference>
<feature type="transmembrane region" description="Helical" evidence="8">
    <location>
        <begin position="375"/>
        <end position="395"/>
    </location>
</feature>
<evidence type="ECO:0000313" key="10">
    <source>
        <dbReference type="EMBL" id="QEI08673.1"/>
    </source>
</evidence>
<organism evidence="10 11">
    <name type="scientific">Pigmentiphaga aceris</name>
    <dbReference type="NCBI Taxonomy" id="1940612"/>
    <lineage>
        <taxon>Bacteria</taxon>
        <taxon>Pseudomonadati</taxon>
        <taxon>Pseudomonadota</taxon>
        <taxon>Betaproteobacteria</taxon>
        <taxon>Burkholderiales</taxon>
        <taxon>Alcaligenaceae</taxon>
        <taxon>Pigmentiphaga</taxon>
    </lineage>
</organism>
<keyword evidence="7 8" id="KW-0472">Membrane</keyword>
<dbReference type="PROSITE" id="PS50850">
    <property type="entry name" value="MFS"/>
    <property type="match status" value="1"/>
</dbReference>
<dbReference type="RefSeq" id="WP_148818144.1">
    <property type="nucleotide sequence ID" value="NZ_CP043046.1"/>
</dbReference>
<comment type="caution">
    <text evidence="8">Lacks conserved residue(s) required for the propagation of feature annotation.</text>
</comment>
<evidence type="ECO:0000256" key="6">
    <source>
        <dbReference type="ARBA" id="ARBA00022989"/>
    </source>
</evidence>
<feature type="transmembrane region" description="Helical" evidence="8">
    <location>
        <begin position="53"/>
        <end position="73"/>
    </location>
</feature>
<dbReference type="NCBIfam" id="TIGR00710">
    <property type="entry name" value="efflux_Bcr_CflA"/>
    <property type="match status" value="1"/>
</dbReference>
<dbReference type="PANTHER" id="PTHR23502:SF132">
    <property type="entry name" value="POLYAMINE TRANSPORTER 2-RELATED"/>
    <property type="match status" value="1"/>
</dbReference>
<keyword evidence="6 8" id="KW-1133">Transmembrane helix</keyword>
<dbReference type="InterPro" id="IPR020846">
    <property type="entry name" value="MFS_dom"/>
</dbReference>
<keyword evidence="4" id="KW-1003">Cell membrane</keyword>
<evidence type="ECO:0000256" key="4">
    <source>
        <dbReference type="ARBA" id="ARBA00022475"/>
    </source>
</evidence>
<dbReference type="InterPro" id="IPR004812">
    <property type="entry name" value="Efflux_drug-R_Bcr/CmlA"/>
</dbReference>
<protein>
    <recommendedName>
        <fullName evidence="8">Bcr/CflA family efflux transporter</fullName>
    </recommendedName>
</protein>
<feature type="transmembrane region" description="Helical" evidence="8">
    <location>
        <begin position="143"/>
        <end position="162"/>
    </location>
</feature>
<feature type="transmembrane region" description="Helical" evidence="8">
    <location>
        <begin position="310"/>
        <end position="329"/>
    </location>
</feature>
<evidence type="ECO:0000259" key="9">
    <source>
        <dbReference type="PROSITE" id="PS50850"/>
    </source>
</evidence>
<dbReference type="PANTHER" id="PTHR23502">
    <property type="entry name" value="MAJOR FACILITATOR SUPERFAMILY"/>
    <property type="match status" value="1"/>
</dbReference>
<evidence type="ECO:0000256" key="7">
    <source>
        <dbReference type="ARBA" id="ARBA00023136"/>
    </source>
</evidence>
<keyword evidence="5 8" id="KW-0812">Transmembrane</keyword>
<dbReference type="GO" id="GO:1990961">
    <property type="term" value="P:xenobiotic detoxification by transmembrane export across the plasma membrane"/>
    <property type="evidence" value="ECO:0007669"/>
    <property type="project" value="InterPro"/>
</dbReference>
<evidence type="ECO:0000313" key="11">
    <source>
        <dbReference type="Proteomes" id="UP000325161"/>
    </source>
</evidence>
<dbReference type="GO" id="GO:0005886">
    <property type="term" value="C:plasma membrane"/>
    <property type="evidence" value="ECO:0007669"/>
    <property type="project" value="UniProtKB-SubCell"/>
</dbReference>
<comment type="subcellular location">
    <subcellularLocation>
        <location evidence="8">Cell inner membrane</location>
        <topology evidence="8">Multi-pass membrane protein</topology>
    </subcellularLocation>
    <subcellularLocation>
        <location evidence="1">Cell membrane</location>
        <topology evidence="1">Multi-pass membrane protein</topology>
    </subcellularLocation>
</comment>
<evidence type="ECO:0000256" key="5">
    <source>
        <dbReference type="ARBA" id="ARBA00022692"/>
    </source>
</evidence>
<reference evidence="10 11" key="1">
    <citation type="submission" date="2019-08" db="EMBL/GenBank/DDBJ databases">
        <title>Amphibian skin-associated Pigmentiphaga: genome sequence and occurrence across geography and hosts.</title>
        <authorList>
            <person name="Bletz M.C."/>
            <person name="Bunk B."/>
            <person name="Sproeer C."/>
            <person name="Biwer P."/>
            <person name="Reiter S."/>
            <person name="Rabemananjara F.C.E."/>
            <person name="Schulz S."/>
            <person name="Overmann J."/>
            <person name="Vences M."/>
        </authorList>
    </citation>
    <scope>NUCLEOTIDE SEQUENCE [LARGE SCALE GENOMIC DNA]</scope>
    <source>
        <strain evidence="10 11">Mada1488</strain>
    </source>
</reference>
<dbReference type="KEGG" id="pacr:FXN63_24610"/>
<sequence>MSAIQRPRIVDGVEIPQAPLWLLAIITFCGTFAMHIFVPALPIAAADLGVGAAAMQTTISIYILGLAVGQLIYGPLADRFGRRKVLMFGIVIYTCSGLAAALAPDAQALITARLFQALGGCSGLVLGRAMVRDTSTTDDAVKRLALMNMMVMLGPGLAPLLGGLLANSLGWRSIFFALCALGIANFLLAWRLLPETGKPRPKNGPSLLNDYSKLLRSKVFLLLTLGGGCATTSAYAFIASAPFIFVHDLQRPASEVGPYLAMLVCGVWGGSFTASRLITRVSVRKLMIVANAVSVLATFVLLGATLLGQLSVPLVIGTLFVFSWGSGTASPSALSEAISVNPNVIGSASGLYGFGQMSIGAICTTLAGMGSNPALGVSIVMATAGVIAQLSFRYAGRVRTAG</sequence>
<evidence type="ECO:0000256" key="3">
    <source>
        <dbReference type="ARBA" id="ARBA00022448"/>
    </source>
</evidence>
<dbReference type="InterPro" id="IPR036259">
    <property type="entry name" value="MFS_trans_sf"/>
</dbReference>
<feature type="transmembrane region" description="Helical" evidence="8">
    <location>
        <begin position="110"/>
        <end position="131"/>
    </location>
</feature>
<dbReference type="EMBL" id="CP043046">
    <property type="protein sequence ID" value="QEI08673.1"/>
    <property type="molecule type" value="Genomic_DNA"/>
</dbReference>
<feature type="transmembrane region" description="Helical" evidence="8">
    <location>
        <begin position="174"/>
        <end position="193"/>
    </location>
</feature>
<feature type="transmembrane region" description="Helical" evidence="8">
    <location>
        <begin position="256"/>
        <end position="274"/>
    </location>
</feature>
<proteinExistence type="inferred from homology"/>
<dbReference type="CDD" id="cd17320">
    <property type="entry name" value="MFS_MdfA_MDR_like"/>
    <property type="match status" value="1"/>
</dbReference>
<feature type="transmembrane region" description="Helical" evidence="8">
    <location>
        <begin position="219"/>
        <end position="244"/>
    </location>
</feature>
<accession>A0A5C0B4W1</accession>
<feature type="transmembrane region" description="Helical" evidence="8">
    <location>
        <begin position="85"/>
        <end position="104"/>
    </location>
</feature>
<dbReference type="GO" id="GO:0042910">
    <property type="term" value="F:xenobiotic transmembrane transporter activity"/>
    <property type="evidence" value="ECO:0007669"/>
    <property type="project" value="InterPro"/>
</dbReference>
<dbReference type="OrthoDB" id="9814303at2"/>
<keyword evidence="11" id="KW-1185">Reference proteome</keyword>
<keyword evidence="3 8" id="KW-0813">Transport</keyword>
<dbReference type="SUPFAM" id="SSF103473">
    <property type="entry name" value="MFS general substrate transporter"/>
    <property type="match status" value="1"/>
</dbReference>
<evidence type="ECO:0000256" key="2">
    <source>
        <dbReference type="ARBA" id="ARBA00006236"/>
    </source>
</evidence>
<dbReference type="Pfam" id="PF07690">
    <property type="entry name" value="MFS_1"/>
    <property type="match status" value="1"/>
</dbReference>
<comment type="similarity">
    <text evidence="2 8">Belongs to the major facilitator superfamily. Bcr/CmlA family.</text>
</comment>
<dbReference type="InterPro" id="IPR011701">
    <property type="entry name" value="MFS"/>
</dbReference>
<gene>
    <name evidence="10" type="ORF">FXN63_24610</name>
</gene>